<sequence length="369" mass="38861">MKPVIAIPATLALVYRAYSKKSLTASGIFVATLTAIAHAAHPWNLPFVLLAVFFLAGSRVTHVKEKVKSQLTLPARGGTNAEGGEGPRTHVQVLANSLVASVLTLLHAYQLHQRKQVLLDLHAGGDTAIAAAANTDLETLGSLCYAWRGDLLVIGIIANYAAVAADTFSSELGILSRSTPRLITSLTLRKVPRGTNGGVTLGGLAAGLLGSIVVVTAAMLFLPLCTSDTTRNPLLFGTAAASVSAAWTAADRRALMGFLVLWGLLGSVLDSVLGGLLQRSVRDTRTGKIVEGEGGIRVLVSDEHHSSAAAATTKTEKEKERPASRVVENGWDLLDNNDVNFLMAVIMSVSAMAVAGWYWNVPLTSILKP</sequence>
<dbReference type="Proteomes" id="UP001583186">
    <property type="component" value="Unassembled WGS sequence"/>
</dbReference>
<dbReference type="Pfam" id="PF01940">
    <property type="entry name" value="DUF92"/>
    <property type="match status" value="1"/>
</dbReference>
<evidence type="ECO:0000256" key="3">
    <source>
        <dbReference type="ARBA" id="ARBA00022692"/>
    </source>
</evidence>
<organism evidence="7 8">
    <name type="scientific">Sporothrix stenoceras</name>
    <dbReference type="NCBI Taxonomy" id="5173"/>
    <lineage>
        <taxon>Eukaryota</taxon>
        <taxon>Fungi</taxon>
        <taxon>Dikarya</taxon>
        <taxon>Ascomycota</taxon>
        <taxon>Pezizomycotina</taxon>
        <taxon>Sordariomycetes</taxon>
        <taxon>Sordariomycetidae</taxon>
        <taxon>Ophiostomatales</taxon>
        <taxon>Ophiostomataceae</taxon>
        <taxon>Sporothrix</taxon>
    </lineage>
</organism>
<evidence type="ECO:0000256" key="6">
    <source>
        <dbReference type="SAM" id="Phobius"/>
    </source>
</evidence>
<comment type="subcellular location">
    <subcellularLocation>
        <location evidence="1">Membrane</location>
        <topology evidence="1">Multi-pass membrane protein</topology>
    </subcellularLocation>
</comment>
<gene>
    <name evidence="7" type="ORF">Sste5346_001692</name>
</gene>
<evidence type="ECO:0000313" key="7">
    <source>
        <dbReference type="EMBL" id="KAL1901986.1"/>
    </source>
</evidence>
<feature type="transmembrane region" description="Helical" evidence="6">
    <location>
        <begin position="257"/>
        <end position="277"/>
    </location>
</feature>
<accession>A0ABR3ZMR1</accession>
<evidence type="ECO:0000256" key="4">
    <source>
        <dbReference type="ARBA" id="ARBA00022989"/>
    </source>
</evidence>
<keyword evidence="8" id="KW-1185">Reference proteome</keyword>
<comment type="caution">
    <text evidence="7">The sequence shown here is derived from an EMBL/GenBank/DDBJ whole genome shotgun (WGS) entry which is preliminary data.</text>
</comment>
<reference evidence="7 8" key="1">
    <citation type="journal article" date="2024" name="IMA Fungus">
        <title>IMA Genome - F19 : A genome assembly and annotation guide to empower mycologists, including annotated draft genome sequences of Ceratocystis pirilliformis, Diaporthe australafricana, Fusarium ophioides, Paecilomyces lecythidis, and Sporothrix stenoceras.</title>
        <authorList>
            <person name="Aylward J."/>
            <person name="Wilson A.M."/>
            <person name="Visagie C.M."/>
            <person name="Spraker J."/>
            <person name="Barnes I."/>
            <person name="Buitendag C."/>
            <person name="Ceriani C."/>
            <person name="Del Mar Angel L."/>
            <person name="du Plessis D."/>
            <person name="Fuchs T."/>
            <person name="Gasser K."/>
            <person name="Kramer D."/>
            <person name="Li W."/>
            <person name="Munsamy K."/>
            <person name="Piso A."/>
            <person name="Price J.L."/>
            <person name="Sonnekus B."/>
            <person name="Thomas C."/>
            <person name="van der Nest A."/>
            <person name="van Dijk A."/>
            <person name="van Heerden A."/>
            <person name="van Vuuren N."/>
            <person name="Yilmaz N."/>
            <person name="Duong T.A."/>
            <person name="van der Merwe N.A."/>
            <person name="Wingfield M.J."/>
            <person name="Wingfield B.D."/>
        </authorList>
    </citation>
    <scope>NUCLEOTIDE SEQUENCE [LARGE SCALE GENOMIC DNA]</scope>
    <source>
        <strain evidence="7 8">CMW 5346</strain>
    </source>
</reference>
<evidence type="ECO:0000313" key="8">
    <source>
        <dbReference type="Proteomes" id="UP001583186"/>
    </source>
</evidence>
<dbReference type="EMBL" id="JAWCUI010000006">
    <property type="protein sequence ID" value="KAL1901986.1"/>
    <property type="molecule type" value="Genomic_DNA"/>
</dbReference>
<proteinExistence type="inferred from homology"/>
<keyword evidence="4 6" id="KW-1133">Transmembrane helix</keyword>
<protein>
    <recommendedName>
        <fullName evidence="9">Integral membrane protein DUF92-domain-containing protein</fullName>
    </recommendedName>
</protein>
<evidence type="ECO:0000256" key="1">
    <source>
        <dbReference type="ARBA" id="ARBA00004141"/>
    </source>
</evidence>
<evidence type="ECO:0000256" key="2">
    <source>
        <dbReference type="ARBA" id="ARBA00009012"/>
    </source>
</evidence>
<comment type="similarity">
    <text evidence="2">Belongs to the TMEM19 family.</text>
</comment>
<feature type="transmembrane region" description="Helical" evidence="6">
    <location>
        <begin position="341"/>
        <end position="359"/>
    </location>
</feature>
<dbReference type="PANTHER" id="PTHR13353:SF5">
    <property type="entry name" value="TRANSMEMBRANE PROTEIN 19"/>
    <property type="match status" value="1"/>
</dbReference>
<name>A0ABR3ZMR1_9PEZI</name>
<keyword evidence="3 6" id="KW-0812">Transmembrane</keyword>
<feature type="transmembrane region" description="Helical" evidence="6">
    <location>
        <begin position="199"/>
        <end position="222"/>
    </location>
</feature>
<feature type="transmembrane region" description="Helical" evidence="6">
    <location>
        <begin position="43"/>
        <end position="61"/>
    </location>
</feature>
<evidence type="ECO:0000256" key="5">
    <source>
        <dbReference type="ARBA" id="ARBA00023136"/>
    </source>
</evidence>
<keyword evidence="5 6" id="KW-0472">Membrane</keyword>
<dbReference type="InterPro" id="IPR002794">
    <property type="entry name" value="DUF92_TMEM19"/>
</dbReference>
<dbReference type="PANTHER" id="PTHR13353">
    <property type="entry name" value="TRANSMEMBRANE PROTEIN 19"/>
    <property type="match status" value="1"/>
</dbReference>
<evidence type="ECO:0008006" key="9">
    <source>
        <dbReference type="Google" id="ProtNLM"/>
    </source>
</evidence>